<accession>A0A2S8I0H0</accession>
<evidence type="ECO:0000313" key="2">
    <source>
        <dbReference type="Proteomes" id="UP000238206"/>
    </source>
</evidence>
<protein>
    <submittedName>
        <fullName evidence="1">LysC protein</fullName>
    </submittedName>
</protein>
<comment type="caution">
    <text evidence="1">The sequence shown here is derived from an EMBL/GenBank/DDBJ whole genome shotgun (WGS) entry which is preliminary data.</text>
</comment>
<dbReference type="InterPro" id="IPR047737">
    <property type="entry name" value="LysC"/>
</dbReference>
<dbReference type="NCBIfam" id="NF038368">
    <property type="entry name" value="P2_Rz1"/>
    <property type="match status" value="1"/>
</dbReference>
<proteinExistence type="predicted"/>
<gene>
    <name evidence="1" type="ORF">C5615_36715</name>
</gene>
<reference evidence="1 2" key="1">
    <citation type="submission" date="2018-02" db="EMBL/GenBank/DDBJ databases">
        <title>Draft genome sequencing of Burkholderia cepacia Y14-15.</title>
        <authorList>
            <person name="Zheng B.-X."/>
        </authorList>
    </citation>
    <scope>NUCLEOTIDE SEQUENCE [LARGE SCALE GENOMIC DNA]</scope>
    <source>
        <strain evidence="1 2">Y14-15</strain>
    </source>
</reference>
<dbReference type="Proteomes" id="UP000238206">
    <property type="component" value="Unassembled WGS sequence"/>
</dbReference>
<dbReference type="Pfam" id="PF23793">
    <property type="entry name" value="LysC"/>
    <property type="match status" value="1"/>
</dbReference>
<organism evidence="1 2">
    <name type="scientific">Burkholderia cepacia</name>
    <name type="common">Pseudomonas cepacia</name>
    <dbReference type="NCBI Taxonomy" id="292"/>
    <lineage>
        <taxon>Bacteria</taxon>
        <taxon>Pseudomonadati</taxon>
        <taxon>Pseudomonadota</taxon>
        <taxon>Betaproteobacteria</taxon>
        <taxon>Burkholderiales</taxon>
        <taxon>Burkholderiaceae</taxon>
        <taxon>Burkholderia</taxon>
        <taxon>Burkholderia cepacia complex</taxon>
    </lineage>
</organism>
<dbReference type="EMBL" id="PUIQ01000095">
    <property type="protein sequence ID" value="PQP08155.1"/>
    <property type="molecule type" value="Genomic_DNA"/>
</dbReference>
<evidence type="ECO:0000313" key="1">
    <source>
        <dbReference type="EMBL" id="PQP08155.1"/>
    </source>
</evidence>
<sequence length="51" mass="5486">MTPRTNGELHDAFEAAKGAWGLCAAKVDMIVDCQVKAQAKIDAEMGQAKHE</sequence>
<dbReference type="InterPro" id="IPR058979">
    <property type="entry name" value="LysC-like"/>
</dbReference>
<dbReference type="AlphaFoldDB" id="A0A2S8I0H0"/>
<name>A0A2S8I0H0_BURCE</name>